<dbReference type="InterPro" id="IPR020846">
    <property type="entry name" value="MFS_dom"/>
</dbReference>
<proteinExistence type="predicted"/>
<dbReference type="PANTHER" id="PTHR23537">
    <property type="match status" value="1"/>
</dbReference>
<protein>
    <submittedName>
        <fullName evidence="6">YbfB/YjiJ family MFS transporter</fullName>
    </submittedName>
</protein>
<dbReference type="Pfam" id="PF06779">
    <property type="entry name" value="MFS_4"/>
    <property type="match status" value="1"/>
</dbReference>
<evidence type="ECO:0000259" key="5">
    <source>
        <dbReference type="PROSITE" id="PS50850"/>
    </source>
</evidence>
<dbReference type="GO" id="GO:0005886">
    <property type="term" value="C:plasma membrane"/>
    <property type="evidence" value="ECO:0007669"/>
    <property type="project" value="TreeGrafter"/>
</dbReference>
<reference evidence="6 7" key="1">
    <citation type="journal article" date="2017" name="Elife">
        <title>Extensive horizontal gene transfer in cheese-associated bacteria.</title>
        <authorList>
            <person name="Bonham K.S."/>
            <person name="Wolfe B.E."/>
            <person name="Dutton R.J."/>
        </authorList>
    </citation>
    <scope>NUCLEOTIDE SEQUENCE [LARGE SCALE GENOMIC DNA]</scope>
    <source>
        <strain evidence="6 7">JB196</strain>
    </source>
</reference>
<feature type="transmembrane region" description="Helical" evidence="4">
    <location>
        <begin position="40"/>
        <end position="60"/>
    </location>
</feature>
<feature type="transmembrane region" description="Helical" evidence="4">
    <location>
        <begin position="363"/>
        <end position="383"/>
    </location>
</feature>
<feature type="transmembrane region" description="Helical" evidence="4">
    <location>
        <begin position="163"/>
        <end position="184"/>
    </location>
</feature>
<dbReference type="InterPro" id="IPR010645">
    <property type="entry name" value="MFS_4"/>
</dbReference>
<feature type="transmembrane region" description="Helical" evidence="4">
    <location>
        <begin position="301"/>
        <end position="322"/>
    </location>
</feature>
<dbReference type="EMBL" id="QPGL01000002">
    <property type="protein sequence ID" value="RCS70849.1"/>
    <property type="molecule type" value="Genomic_DNA"/>
</dbReference>
<keyword evidence="3 4" id="KW-0472">Membrane</keyword>
<dbReference type="Gene3D" id="1.20.1250.20">
    <property type="entry name" value="MFS general substrate transporter like domains"/>
    <property type="match status" value="1"/>
</dbReference>
<sequence>MIKNSEWPALLMGLMATFIGIGISRFAYTPFIPSLIESSWFTQSEAAYLGAANLVGYFVGAWRSHGVSERFGVIRTILASFVLVALSLALSHQPLPFWMFAILRFVAGSAGATLMVVAPSYALMSTPAERRPIVGSCIFTGIGFGILFSSLLAPILVSQGLSTSWMILCGMTIIAMCIASWGMRHLHRSEQNKQPHEDAKAPSKSVSVVIFFVFIAYGLDAAGFIPHTVFWVDFLAREQGLGTQEASFQWGVLGIGAVFGALLAGQLAYRIGWGHSLSIAFLLFTIAILLPFFSTETVFRYMSSFIVGAMIPAIVTLVSGRLSELVSPVQHKKYWGMATAYFAAAQALSGLMMSAFYDWVGQYHWLFLLGSIVMFFGFICIQISQRQQNVVRY</sequence>
<feature type="transmembrane region" description="Helical" evidence="4">
    <location>
        <begin position="246"/>
        <end position="265"/>
    </location>
</feature>
<keyword evidence="2 4" id="KW-1133">Transmembrane helix</keyword>
<feature type="transmembrane region" description="Helical" evidence="4">
    <location>
        <begin position="72"/>
        <end position="91"/>
    </location>
</feature>
<evidence type="ECO:0000313" key="7">
    <source>
        <dbReference type="Proteomes" id="UP000252479"/>
    </source>
</evidence>
<feature type="transmembrane region" description="Helical" evidence="4">
    <location>
        <begin position="97"/>
        <end position="121"/>
    </location>
</feature>
<evidence type="ECO:0000256" key="4">
    <source>
        <dbReference type="SAM" id="Phobius"/>
    </source>
</evidence>
<dbReference type="GeneID" id="303190378"/>
<feature type="domain" description="Major facilitator superfamily (MFS) profile" evidence="5">
    <location>
        <begin position="8"/>
        <end position="389"/>
    </location>
</feature>
<evidence type="ECO:0000256" key="3">
    <source>
        <dbReference type="ARBA" id="ARBA00023136"/>
    </source>
</evidence>
<dbReference type="PANTHER" id="PTHR23537:SF1">
    <property type="entry name" value="SUGAR TRANSPORTER"/>
    <property type="match status" value="1"/>
</dbReference>
<keyword evidence="7" id="KW-1185">Reference proteome</keyword>
<dbReference type="GO" id="GO:0022857">
    <property type="term" value="F:transmembrane transporter activity"/>
    <property type="evidence" value="ECO:0007669"/>
    <property type="project" value="InterPro"/>
</dbReference>
<dbReference type="AlphaFoldDB" id="A0A368LJC0"/>
<dbReference type="InterPro" id="IPR036259">
    <property type="entry name" value="MFS_trans_sf"/>
</dbReference>
<organism evidence="6 7">
    <name type="scientific">Vibrio casei</name>
    <dbReference type="NCBI Taxonomy" id="673372"/>
    <lineage>
        <taxon>Bacteria</taxon>
        <taxon>Pseudomonadati</taxon>
        <taxon>Pseudomonadota</taxon>
        <taxon>Gammaproteobacteria</taxon>
        <taxon>Vibrionales</taxon>
        <taxon>Vibrionaceae</taxon>
        <taxon>Vibrio</taxon>
    </lineage>
</organism>
<dbReference type="SUPFAM" id="SSF103473">
    <property type="entry name" value="MFS general substrate transporter"/>
    <property type="match status" value="1"/>
</dbReference>
<dbReference type="Proteomes" id="UP000252479">
    <property type="component" value="Unassembled WGS sequence"/>
</dbReference>
<accession>A0A368LJC0</accession>
<dbReference type="PROSITE" id="PS50850">
    <property type="entry name" value="MFS"/>
    <property type="match status" value="1"/>
</dbReference>
<feature type="transmembrane region" description="Helical" evidence="4">
    <location>
        <begin position="205"/>
        <end position="226"/>
    </location>
</feature>
<feature type="transmembrane region" description="Helical" evidence="4">
    <location>
        <begin position="7"/>
        <end position="28"/>
    </location>
</feature>
<name>A0A368LJC0_9VIBR</name>
<feature type="transmembrane region" description="Helical" evidence="4">
    <location>
        <begin position="334"/>
        <end position="357"/>
    </location>
</feature>
<keyword evidence="1 4" id="KW-0812">Transmembrane</keyword>
<gene>
    <name evidence="6" type="ORF">CIK83_15745</name>
</gene>
<evidence type="ECO:0000256" key="1">
    <source>
        <dbReference type="ARBA" id="ARBA00022692"/>
    </source>
</evidence>
<feature type="transmembrane region" description="Helical" evidence="4">
    <location>
        <begin position="277"/>
        <end position="295"/>
    </location>
</feature>
<evidence type="ECO:0000256" key="2">
    <source>
        <dbReference type="ARBA" id="ARBA00022989"/>
    </source>
</evidence>
<evidence type="ECO:0000313" key="6">
    <source>
        <dbReference type="EMBL" id="RCS70849.1"/>
    </source>
</evidence>
<dbReference type="RefSeq" id="WP_086963069.1">
    <property type="nucleotide sequence ID" value="NZ_FUKS01000052.1"/>
</dbReference>
<comment type="caution">
    <text evidence="6">The sequence shown here is derived from an EMBL/GenBank/DDBJ whole genome shotgun (WGS) entry which is preliminary data.</text>
</comment>
<feature type="transmembrane region" description="Helical" evidence="4">
    <location>
        <begin position="133"/>
        <end position="157"/>
    </location>
</feature>